<dbReference type="Proteomes" id="UP000273828">
    <property type="component" value="Unassembled WGS sequence"/>
</dbReference>
<feature type="transmembrane region" description="Helical" evidence="1">
    <location>
        <begin position="21"/>
        <end position="48"/>
    </location>
</feature>
<protein>
    <submittedName>
        <fullName evidence="2">DUF4013 domain-containing protein</fullName>
    </submittedName>
</protein>
<evidence type="ECO:0000313" key="3">
    <source>
        <dbReference type="Proteomes" id="UP000273828"/>
    </source>
</evidence>
<dbReference type="OrthoDB" id="107590at2157"/>
<keyword evidence="1" id="KW-0472">Membrane</keyword>
<evidence type="ECO:0000256" key="1">
    <source>
        <dbReference type="SAM" id="Phobius"/>
    </source>
</evidence>
<sequence>MDSVLSDLGSYPRRGRALERTVVGGALVFGSVLVIPALVLIGYCVRVAETTLAGSDDPPEIAPGTWRPLAVTGTAASVILLVYLVGPLALGTMLGLVVGALGYYGLLGLAPVVADHDTLVWGTSVVAALVAALLALAFVAFTLVVYYHLPAALARYAETGSLRAAFERKPLVRIATTSEYALGMAALQLVPLVVPIVAVLCLVSIVGIVVLPAVPFVAALVSSRLIAVAVARSRSADEPSNVSVTRSRGRV</sequence>
<dbReference type="Pfam" id="PF13197">
    <property type="entry name" value="DUF4013"/>
    <property type="match status" value="1"/>
</dbReference>
<reference evidence="2 3" key="1">
    <citation type="submission" date="2018-10" db="EMBL/GenBank/DDBJ databases">
        <title>Natrarchaeobius chitinivorans gen. nov., sp. nov., and Natrarchaeobius haloalkaliphilus sp. nov., alkaliphilic, chitin-utilizing haloarchaea from hypersaline alkaline lakes.</title>
        <authorList>
            <person name="Sorokin D.Y."/>
            <person name="Elcheninov A.G."/>
            <person name="Kostrikina N.A."/>
            <person name="Bale N.J."/>
            <person name="Sinninghe Damste J.S."/>
            <person name="Khijniak T.V."/>
            <person name="Kublanov I.V."/>
            <person name="Toshchakov S.V."/>
        </authorList>
    </citation>
    <scope>NUCLEOTIDE SEQUENCE [LARGE SCALE GENOMIC DNA]</scope>
    <source>
        <strain evidence="2 3">AArcht-Sl</strain>
    </source>
</reference>
<dbReference type="InterPro" id="IPR025098">
    <property type="entry name" value="DUF4013"/>
</dbReference>
<evidence type="ECO:0000313" key="2">
    <source>
        <dbReference type="EMBL" id="RQG91464.1"/>
    </source>
</evidence>
<proteinExistence type="predicted"/>
<comment type="caution">
    <text evidence="2">The sequence shown here is derived from an EMBL/GenBank/DDBJ whole genome shotgun (WGS) entry which is preliminary data.</text>
</comment>
<name>A0A3N6LV07_9EURY</name>
<dbReference type="EMBL" id="REFY01000002">
    <property type="protein sequence ID" value="RQG91464.1"/>
    <property type="molecule type" value="Genomic_DNA"/>
</dbReference>
<keyword evidence="1" id="KW-0812">Transmembrane</keyword>
<keyword evidence="1" id="KW-1133">Transmembrane helix</keyword>
<organism evidence="2 3">
    <name type="scientific">Natrarchaeobius halalkaliphilus</name>
    <dbReference type="NCBI Taxonomy" id="1679091"/>
    <lineage>
        <taxon>Archaea</taxon>
        <taxon>Methanobacteriati</taxon>
        <taxon>Methanobacteriota</taxon>
        <taxon>Stenosarchaea group</taxon>
        <taxon>Halobacteria</taxon>
        <taxon>Halobacteriales</taxon>
        <taxon>Natrialbaceae</taxon>
        <taxon>Natrarchaeobius</taxon>
    </lineage>
</organism>
<keyword evidence="3" id="KW-1185">Reference proteome</keyword>
<feature type="transmembrane region" description="Helical" evidence="1">
    <location>
        <begin position="196"/>
        <end position="222"/>
    </location>
</feature>
<dbReference type="RefSeq" id="WP_124177597.1">
    <property type="nucleotide sequence ID" value="NZ_REFY01000002.1"/>
</dbReference>
<feature type="transmembrane region" description="Helical" evidence="1">
    <location>
        <begin position="126"/>
        <end position="149"/>
    </location>
</feature>
<dbReference type="AlphaFoldDB" id="A0A3N6LV07"/>
<gene>
    <name evidence="2" type="ORF">EA462_05745</name>
</gene>
<accession>A0A3N6LV07</accession>
<feature type="transmembrane region" description="Helical" evidence="1">
    <location>
        <begin position="93"/>
        <end position="114"/>
    </location>
</feature>
<feature type="transmembrane region" description="Helical" evidence="1">
    <location>
        <begin position="68"/>
        <end position="86"/>
    </location>
</feature>